<dbReference type="RefSeq" id="WP_208054168.1">
    <property type="nucleotide sequence ID" value="NZ_JAGEMK010000001.1"/>
</dbReference>
<dbReference type="Pfam" id="PF01494">
    <property type="entry name" value="FAD_binding_3"/>
    <property type="match status" value="1"/>
</dbReference>
<keyword evidence="2" id="KW-0503">Monooxygenase</keyword>
<organism evidence="2 3">
    <name type="scientific">Actinotalea soli</name>
    <dbReference type="NCBI Taxonomy" id="2819234"/>
    <lineage>
        <taxon>Bacteria</taxon>
        <taxon>Bacillati</taxon>
        <taxon>Actinomycetota</taxon>
        <taxon>Actinomycetes</taxon>
        <taxon>Micrococcales</taxon>
        <taxon>Cellulomonadaceae</taxon>
        <taxon>Actinotalea</taxon>
    </lineage>
</organism>
<name>A0A939LQ56_9CELL</name>
<evidence type="ECO:0000313" key="2">
    <source>
        <dbReference type="EMBL" id="MBO1750525.1"/>
    </source>
</evidence>
<dbReference type="EMBL" id="JAGEMK010000001">
    <property type="protein sequence ID" value="MBO1750525.1"/>
    <property type="molecule type" value="Genomic_DNA"/>
</dbReference>
<dbReference type="GO" id="GO:0071949">
    <property type="term" value="F:FAD binding"/>
    <property type="evidence" value="ECO:0007669"/>
    <property type="project" value="InterPro"/>
</dbReference>
<dbReference type="SUPFAM" id="SSF51905">
    <property type="entry name" value="FAD/NAD(P)-binding domain"/>
    <property type="match status" value="1"/>
</dbReference>
<dbReference type="AlphaFoldDB" id="A0A939LQ56"/>
<dbReference type="InterPro" id="IPR050407">
    <property type="entry name" value="Geranylgeranyl_reductase"/>
</dbReference>
<dbReference type="GO" id="GO:0004497">
    <property type="term" value="F:monooxygenase activity"/>
    <property type="evidence" value="ECO:0007669"/>
    <property type="project" value="UniProtKB-KW"/>
</dbReference>
<keyword evidence="2" id="KW-0560">Oxidoreductase</keyword>
<protein>
    <submittedName>
        <fullName evidence="2">FAD-dependent monooxygenase</fullName>
    </submittedName>
</protein>
<dbReference type="InterPro" id="IPR002938">
    <property type="entry name" value="FAD-bd"/>
</dbReference>
<dbReference type="PANTHER" id="PTHR42685">
    <property type="entry name" value="GERANYLGERANYL DIPHOSPHATE REDUCTASE"/>
    <property type="match status" value="1"/>
</dbReference>
<evidence type="ECO:0000313" key="3">
    <source>
        <dbReference type="Proteomes" id="UP000664209"/>
    </source>
</evidence>
<dbReference type="Proteomes" id="UP000664209">
    <property type="component" value="Unassembled WGS sequence"/>
</dbReference>
<feature type="domain" description="FAD-binding" evidence="1">
    <location>
        <begin position="5"/>
        <end position="281"/>
    </location>
</feature>
<dbReference type="PRINTS" id="PR00420">
    <property type="entry name" value="RNGMNOXGNASE"/>
</dbReference>
<gene>
    <name evidence="2" type="ORF">J4G33_01775</name>
</gene>
<keyword evidence="3" id="KW-1185">Reference proteome</keyword>
<dbReference type="InterPro" id="IPR036188">
    <property type="entry name" value="FAD/NAD-bd_sf"/>
</dbReference>
<evidence type="ECO:0000259" key="1">
    <source>
        <dbReference type="Pfam" id="PF01494"/>
    </source>
</evidence>
<sequence length="340" mass="35637">MRTDAEVVVVGGGPIGLAAAIEARLAGLSVVVVEPREGPVDKACGEGLMPGTLAALQRLGVDPQGHVVAGISYRSGAGHVDHRFTTGLGRGVRRTVLHAALLERAAALGVEHVVGRAETVEVMADHVVAGGVAARWLLACDGLHSSTRRTLGLERRARGTGRRFGLRRHHRVEPWTDLVEVHWGPTAEVYVTPVDATTVGVAVLGPRGTSVDEAVAAVPELAHRLAGTATTSTLRGAGPLEQRTTRRTSGRARLVGDASGYVDALTGEGLRVGLAQARAAVATLDDPGAYEREWSRATRDYRVLTRGLVLWARSPARAAVVPVARTAPGVFAGAVERLAR</sequence>
<proteinExistence type="predicted"/>
<comment type="caution">
    <text evidence="2">The sequence shown here is derived from an EMBL/GenBank/DDBJ whole genome shotgun (WGS) entry which is preliminary data.</text>
</comment>
<dbReference type="PANTHER" id="PTHR42685:SF19">
    <property type="entry name" value="POSSIBLE OXIDOREDUCTASE"/>
    <property type="match status" value="1"/>
</dbReference>
<reference evidence="2" key="1">
    <citation type="submission" date="2021-03" db="EMBL/GenBank/DDBJ databases">
        <title>Actinotalea soli sp. nov., isolated from soil.</title>
        <authorList>
            <person name="Ping W."/>
            <person name="Zhang J."/>
        </authorList>
    </citation>
    <scope>NUCLEOTIDE SEQUENCE</scope>
    <source>
        <strain evidence="2">BY-33</strain>
    </source>
</reference>
<accession>A0A939LQ56</accession>
<dbReference type="Gene3D" id="3.50.50.60">
    <property type="entry name" value="FAD/NAD(P)-binding domain"/>
    <property type="match status" value="1"/>
</dbReference>